<evidence type="ECO:0000313" key="7">
    <source>
        <dbReference type="Proteomes" id="UP000187074"/>
    </source>
</evidence>
<protein>
    <submittedName>
        <fullName evidence="6">LacI family transcriptional regulator</fullName>
    </submittedName>
</protein>
<organism evidence="6 7">
    <name type="scientific">Paenibacillus lautus</name>
    <name type="common">Bacillus lautus</name>
    <dbReference type="NCBI Taxonomy" id="1401"/>
    <lineage>
        <taxon>Bacteria</taxon>
        <taxon>Bacillati</taxon>
        <taxon>Bacillota</taxon>
        <taxon>Bacilli</taxon>
        <taxon>Bacillales</taxon>
        <taxon>Paenibacillaceae</taxon>
        <taxon>Paenibacillus</taxon>
    </lineage>
</organism>
<dbReference type="STRING" id="1401.BK123_09075"/>
<evidence type="ECO:0000256" key="3">
    <source>
        <dbReference type="ARBA" id="ARBA00023125"/>
    </source>
</evidence>
<dbReference type="GO" id="GO:0003700">
    <property type="term" value="F:DNA-binding transcription factor activity"/>
    <property type="evidence" value="ECO:0007669"/>
    <property type="project" value="TreeGrafter"/>
</dbReference>
<evidence type="ECO:0000256" key="2">
    <source>
        <dbReference type="ARBA" id="ARBA00023015"/>
    </source>
</evidence>
<dbReference type="OrthoDB" id="2831239at2"/>
<evidence type="ECO:0000313" key="6">
    <source>
        <dbReference type="EMBL" id="OME95215.1"/>
    </source>
</evidence>
<dbReference type="Gene3D" id="3.40.50.2300">
    <property type="match status" value="2"/>
</dbReference>
<dbReference type="CDD" id="cd01392">
    <property type="entry name" value="HTH_LacI"/>
    <property type="match status" value="1"/>
</dbReference>
<accession>A0A1R1B6Q4</accession>
<dbReference type="RefSeq" id="WP_076322029.1">
    <property type="nucleotide sequence ID" value="NZ_MRTF01000002.1"/>
</dbReference>
<keyword evidence="1" id="KW-0678">Repressor</keyword>
<dbReference type="InterPro" id="IPR010982">
    <property type="entry name" value="Lambda_DNA-bd_dom_sf"/>
</dbReference>
<evidence type="ECO:0000259" key="5">
    <source>
        <dbReference type="PROSITE" id="PS50932"/>
    </source>
</evidence>
<dbReference type="CDD" id="cd06267">
    <property type="entry name" value="PBP1_LacI_sugar_binding-like"/>
    <property type="match status" value="1"/>
</dbReference>
<evidence type="ECO:0000256" key="4">
    <source>
        <dbReference type="ARBA" id="ARBA00023163"/>
    </source>
</evidence>
<dbReference type="GO" id="GO:0000976">
    <property type="term" value="F:transcription cis-regulatory region binding"/>
    <property type="evidence" value="ECO:0007669"/>
    <property type="project" value="TreeGrafter"/>
</dbReference>
<sequence length="350" mass="38520">MNIASRKEVAQLAGVSEATVSRVLNGVGPIKEETKQRVLEAADQLGYTPSALARSFARRRSGNLGVVMPYLPKARIFSAYYFSEILSGIGSKALESQYDLLMLFREPGGSMDYLNLFRTQKVDACIILGARDEEGERAAIKQLSEANQPYCLINQYFDGEAFHVMDADHVDGSYQAVHHLTQQGFRKIAFLNGPPQYSNSRDRLKGYARALNEAGIVLDESLLFEGNFSRKSGYAAAELIAGKLDRIEAVFAANDRMAIGLQQGLRALGISEERMPAFVGYDDSDAAELCTPPLTSVRVPFYELGCLAAEHVLRMLEASDLPAGNLTNAVLHRQLPTRLVIRASSLHRNQ</sequence>
<comment type="caution">
    <text evidence="6">The sequence shown here is derived from an EMBL/GenBank/DDBJ whole genome shotgun (WGS) entry which is preliminary data.</text>
</comment>
<dbReference type="InterPro" id="IPR028082">
    <property type="entry name" value="Peripla_BP_I"/>
</dbReference>
<feature type="domain" description="HTH lacI-type" evidence="5">
    <location>
        <begin position="4"/>
        <end position="58"/>
    </location>
</feature>
<dbReference type="AlphaFoldDB" id="A0A1R1B6Q4"/>
<dbReference type="Gene3D" id="1.10.260.40">
    <property type="entry name" value="lambda repressor-like DNA-binding domains"/>
    <property type="match status" value="1"/>
</dbReference>
<name>A0A1R1B6Q4_PAELA</name>
<reference evidence="6 7" key="1">
    <citation type="submission" date="2016-11" db="EMBL/GenBank/DDBJ databases">
        <title>Paenibacillus species isolates.</title>
        <authorList>
            <person name="Beno S.M."/>
        </authorList>
    </citation>
    <scope>NUCLEOTIDE SEQUENCE [LARGE SCALE GENOMIC DNA]</scope>
    <source>
        <strain evidence="6 7">FSL F4-0100</strain>
    </source>
</reference>
<dbReference type="SMART" id="SM00354">
    <property type="entry name" value="HTH_LACI"/>
    <property type="match status" value="1"/>
</dbReference>
<dbReference type="PANTHER" id="PTHR30146:SF148">
    <property type="entry name" value="HTH-TYPE TRANSCRIPTIONAL REPRESSOR PURR-RELATED"/>
    <property type="match status" value="1"/>
</dbReference>
<proteinExistence type="predicted"/>
<keyword evidence="2" id="KW-0805">Transcription regulation</keyword>
<dbReference type="SUPFAM" id="SSF47413">
    <property type="entry name" value="lambda repressor-like DNA-binding domains"/>
    <property type="match status" value="1"/>
</dbReference>
<dbReference type="EMBL" id="MRTF01000002">
    <property type="protein sequence ID" value="OME95215.1"/>
    <property type="molecule type" value="Genomic_DNA"/>
</dbReference>
<dbReference type="InterPro" id="IPR046335">
    <property type="entry name" value="LacI/GalR-like_sensor"/>
</dbReference>
<evidence type="ECO:0000256" key="1">
    <source>
        <dbReference type="ARBA" id="ARBA00022491"/>
    </source>
</evidence>
<dbReference type="PANTHER" id="PTHR30146">
    <property type="entry name" value="LACI-RELATED TRANSCRIPTIONAL REPRESSOR"/>
    <property type="match status" value="1"/>
</dbReference>
<dbReference type="Proteomes" id="UP000187074">
    <property type="component" value="Unassembled WGS sequence"/>
</dbReference>
<gene>
    <name evidence="6" type="ORF">BK123_09075</name>
</gene>
<dbReference type="InterPro" id="IPR000843">
    <property type="entry name" value="HTH_LacI"/>
</dbReference>
<dbReference type="PROSITE" id="PS50932">
    <property type="entry name" value="HTH_LACI_2"/>
    <property type="match status" value="1"/>
</dbReference>
<dbReference type="SUPFAM" id="SSF53822">
    <property type="entry name" value="Periplasmic binding protein-like I"/>
    <property type="match status" value="1"/>
</dbReference>
<keyword evidence="4" id="KW-0804">Transcription</keyword>
<keyword evidence="3" id="KW-0238">DNA-binding</keyword>
<dbReference type="Pfam" id="PF00356">
    <property type="entry name" value="LacI"/>
    <property type="match status" value="1"/>
</dbReference>
<dbReference type="Pfam" id="PF13377">
    <property type="entry name" value="Peripla_BP_3"/>
    <property type="match status" value="1"/>
</dbReference>